<dbReference type="AlphaFoldDB" id="A0AAD9MLH2"/>
<dbReference type="InterPro" id="IPR029063">
    <property type="entry name" value="SAM-dependent_MTases_sf"/>
</dbReference>
<dbReference type="GO" id="GO:0000049">
    <property type="term" value="F:tRNA binding"/>
    <property type="evidence" value="ECO:0007669"/>
    <property type="project" value="TreeGrafter"/>
</dbReference>
<proteinExistence type="inferred from homology"/>
<evidence type="ECO:0000256" key="7">
    <source>
        <dbReference type="SAM" id="MobiDB-lite"/>
    </source>
</evidence>
<evidence type="ECO:0000256" key="2">
    <source>
        <dbReference type="ARBA" id="ARBA00022679"/>
    </source>
</evidence>
<keyword evidence="4" id="KW-0819">tRNA processing</keyword>
<feature type="binding site" evidence="5">
    <location>
        <position position="328"/>
    </location>
    <ligand>
        <name>S-adenosyl-L-methionine</name>
        <dbReference type="ChEBI" id="CHEBI:59789"/>
    </ligand>
</feature>
<dbReference type="Gene3D" id="3.40.50.150">
    <property type="entry name" value="Vaccinia Virus protein VP39"/>
    <property type="match status" value="1"/>
</dbReference>
<dbReference type="GO" id="GO:0009451">
    <property type="term" value="P:RNA modification"/>
    <property type="evidence" value="ECO:0007669"/>
    <property type="project" value="UniProtKB-ARBA"/>
</dbReference>
<keyword evidence="3 5" id="KW-0949">S-adenosyl-L-methionine</keyword>
<evidence type="ECO:0000256" key="3">
    <source>
        <dbReference type="ARBA" id="ARBA00022691"/>
    </source>
</evidence>
<dbReference type="EMBL" id="JASFZW010000005">
    <property type="protein sequence ID" value="KAK2078138.1"/>
    <property type="molecule type" value="Genomic_DNA"/>
</dbReference>
<evidence type="ECO:0000313" key="8">
    <source>
        <dbReference type="EMBL" id="KAK2078138.1"/>
    </source>
</evidence>
<evidence type="ECO:0000313" key="9">
    <source>
        <dbReference type="Proteomes" id="UP001255856"/>
    </source>
</evidence>
<feature type="active site" evidence="6">
    <location>
        <position position="353"/>
    </location>
</feature>
<gene>
    <name evidence="8" type="ORF">QBZ16_004006</name>
</gene>
<keyword evidence="1 5" id="KW-0489">Methyltransferase</keyword>
<keyword evidence="9" id="KW-1185">Reference proteome</keyword>
<dbReference type="Gene3D" id="2.40.50.1070">
    <property type="match status" value="1"/>
</dbReference>
<dbReference type="GO" id="GO:0008033">
    <property type="term" value="P:tRNA processing"/>
    <property type="evidence" value="ECO:0007669"/>
    <property type="project" value="UniProtKB-KW"/>
</dbReference>
<dbReference type="PANTHER" id="PTHR47790:SF2">
    <property type="entry name" value="TRNA_TMRNA (URACIL-C(5))-METHYLTRANSFERASE"/>
    <property type="match status" value="1"/>
</dbReference>
<dbReference type="GO" id="GO:0030697">
    <property type="term" value="F:tRNA (uracil(54)-C5)-methyltransferase activity, S-adenosyl methionine-dependent"/>
    <property type="evidence" value="ECO:0007669"/>
    <property type="project" value="InterPro"/>
</dbReference>
<accession>A0AAD9MLH2</accession>
<feature type="binding site" evidence="5">
    <location>
        <position position="247"/>
    </location>
    <ligand>
        <name>S-adenosyl-L-methionine</name>
        <dbReference type="ChEBI" id="CHEBI:59789"/>
    </ligand>
</feature>
<dbReference type="FunFam" id="2.40.50.1070:FF:000001">
    <property type="entry name" value="tRNA/tmRNA (uracil-C(5))-methyltransferase"/>
    <property type="match status" value="1"/>
</dbReference>
<evidence type="ECO:0000256" key="6">
    <source>
        <dbReference type="PROSITE-ProRule" id="PRU10015"/>
    </source>
</evidence>
<feature type="active site" description="Nucleophile" evidence="5">
    <location>
        <position position="353"/>
    </location>
</feature>
<dbReference type="PROSITE" id="PS01230">
    <property type="entry name" value="TRMA_1"/>
    <property type="match status" value="1"/>
</dbReference>
<dbReference type="InterPro" id="IPR011869">
    <property type="entry name" value="TrmA_MeTrfase"/>
</dbReference>
<dbReference type="InterPro" id="IPR030391">
    <property type="entry name" value="MeTrfase_TrmA_CS"/>
</dbReference>
<dbReference type="HAMAP" id="MF_01011">
    <property type="entry name" value="RNA_methyltr_TrmA"/>
    <property type="match status" value="1"/>
</dbReference>
<dbReference type="PROSITE" id="PS01231">
    <property type="entry name" value="TRMA_2"/>
    <property type="match status" value="1"/>
</dbReference>
<dbReference type="CDD" id="cd02440">
    <property type="entry name" value="AdoMet_MTases"/>
    <property type="match status" value="1"/>
</dbReference>
<dbReference type="GO" id="GO:0032259">
    <property type="term" value="P:methylation"/>
    <property type="evidence" value="ECO:0007669"/>
    <property type="project" value="UniProtKB-KW"/>
</dbReference>
<dbReference type="NCBIfam" id="TIGR02143">
    <property type="entry name" value="trmA_only"/>
    <property type="match status" value="1"/>
</dbReference>
<feature type="binding site" evidence="5">
    <location>
        <position position="268"/>
    </location>
    <ligand>
        <name>S-adenosyl-L-methionine</name>
        <dbReference type="ChEBI" id="CHEBI:59789"/>
    </ligand>
</feature>
<organism evidence="8 9">
    <name type="scientific">Prototheca wickerhamii</name>
    <dbReference type="NCBI Taxonomy" id="3111"/>
    <lineage>
        <taxon>Eukaryota</taxon>
        <taxon>Viridiplantae</taxon>
        <taxon>Chlorophyta</taxon>
        <taxon>core chlorophytes</taxon>
        <taxon>Trebouxiophyceae</taxon>
        <taxon>Chlorellales</taxon>
        <taxon>Chlorellaceae</taxon>
        <taxon>Prototheca</taxon>
    </lineage>
</organism>
<feature type="binding site" evidence="5">
    <location>
        <position position="215"/>
    </location>
    <ligand>
        <name>S-adenosyl-L-methionine</name>
        <dbReference type="ChEBI" id="CHEBI:59789"/>
    </ligand>
</feature>
<evidence type="ECO:0000256" key="1">
    <source>
        <dbReference type="ARBA" id="ARBA00022603"/>
    </source>
</evidence>
<dbReference type="GO" id="GO:0005829">
    <property type="term" value="C:cytosol"/>
    <property type="evidence" value="ECO:0007669"/>
    <property type="project" value="TreeGrafter"/>
</dbReference>
<comment type="caution">
    <text evidence="8">The sequence shown here is derived from an EMBL/GenBank/DDBJ whole genome shotgun (WGS) entry which is preliminary data.</text>
</comment>
<dbReference type="Pfam" id="PF05958">
    <property type="entry name" value="tRNA_U5-meth_tr"/>
    <property type="match status" value="1"/>
</dbReference>
<feature type="region of interest" description="Disordered" evidence="7">
    <location>
        <begin position="393"/>
        <end position="415"/>
    </location>
</feature>
<sequence>MGKSVVAATGDESELPRYSAALTSIDVSQYDFQLEAKVARLRKLFADIPHPEFEVHRSEPEHYRMRTEFKVFHRGDELEFQMFEQDAKTGERRAVRVDQFPVASRLCNALMKALLELLPGDRVLRHRLFQVNLHSTQSGEAMVTLLYHAKLGAAWRGVAEKLRAALAAGVVPGAVHVIGRSRGQKECLEADQVVETLSVSGRALRYVQVEANFSQPNAGIAEQMLGWAVDATRPAGGAPARDLLELYCGNGNFTVAVAPNFRRVVATELSKASVAAAKRNCELNGAENVFLARMRAEEFTEAWRGGRKLERLKDLDLEACDFQTLLVDPPRAGLDPDTLQLLRSFDNVVYVSCNPETLHSNLVAVQDAFEIKRFAVFDQFPWTHHIESGVYLQKRASEEPAPEEQRKRKAEELDA</sequence>
<keyword evidence="2 5" id="KW-0808">Transferase</keyword>
<dbReference type="InterPro" id="IPR030390">
    <property type="entry name" value="MeTrfase_TrmA_AS"/>
</dbReference>
<dbReference type="PANTHER" id="PTHR47790">
    <property type="entry name" value="TRNA/TMRNA (URACIL-C(5))-METHYLTRANSFERASE"/>
    <property type="match status" value="1"/>
</dbReference>
<dbReference type="Proteomes" id="UP001255856">
    <property type="component" value="Unassembled WGS sequence"/>
</dbReference>
<feature type="compositionally biased region" description="Basic and acidic residues" evidence="7">
    <location>
        <begin position="395"/>
        <end position="415"/>
    </location>
</feature>
<dbReference type="SUPFAM" id="SSF53335">
    <property type="entry name" value="S-adenosyl-L-methionine-dependent methyltransferases"/>
    <property type="match status" value="1"/>
</dbReference>
<reference evidence="8" key="1">
    <citation type="submission" date="2021-01" db="EMBL/GenBank/DDBJ databases">
        <authorList>
            <person name="Eckstrom K.M.E."/>
        </authorList>
    </citation>
    <scope>NUCLEOTIDE SEQUENCE</scope>
    <source>
        <strain evidence="8">UVCC 0001</strain>
    </source>
</reference>
<evidence type="ECO:0000256" key="5">
    <source>
        <dbReference type="PROSITE-ProRule" id="PRU01024"/>
    </source>
</evidence>
<protein>
    <submittedName>
        <fullName evidence="8">Uncharacterized protein</fullName>
    </submittedName>
</protein>
<name>A0AAD9MLH2_PROWI</name>
<dbReference type="FunFam" id="3.40.50.150:FF:000012">
    <property type="entry name" value="tRNA/tmRNA (uracil-C(5))-methyltransferase"/>
    <property type="match status" value="1"/>
</dbReference>
<dbReference type="InterPro" id="IPR010280">
    <property type="entry name" value="U5_MeTrfase_fam"/>
</dbReference>
<comment type="similarity">
    <text evidence="5">Belongs to the class I-like SAM-binding methyltransferase superfamily. RNA M5U methyltransferase family.</text>
</comment>
<dbReference type="PROSITE" id="PS51687">
    <property type="entry name" value="SAM_MT_RNA_M5U"/>
    <property type="match status" value="1"/>
</dbReference>
<dbReference type="GO" id="GO:0019843">
    <property type="term" value="F:rRNA binding"/>
    <property type="evidence" value="ECO:0007669"/>
    <property type="project" value="TreeGrafter"/>
</dbReference>
<evidence type="ECO:0000256" key="4">
    <source>
        <dbReference type="ARBA" id="ARBA00022694"/>
    </source>
</evidence>